<dbReference type="EMBL" id="JAYWVC010000105">
    <property type="protein sequence ID" value="MED7825353.1"/>
    <property type="molecule type" value="Genomic_DNA"/>
</dbReference>
<protein>
    <submittedName>
        <fullName evidence="2">Uncharacterized protein</fullName>
    </submittedName>
</protein>
<name>A0ABU7FNG2_9ACTN</name>
<keyword evidence="3" id="KW-1185">Reference proteome</keyword>
<reference evidence="2" key="1">
    <citation type="submission" date="2024-01" db="EMBL/GenBank/DDBJ databases">
        <title>First draft genome sequence data of TA4-1, the type strain of Gram-positive actinobacterium Streptomyces chiangmaiensis.</title>
        <authorList>
            <person name="Yasawong M."/>
            <person name="Nantapong N."/>
        </authorList>
    </citation>
    <scope>NUCLEOTIDE SEQUENCE</scope>
    <source>
        <strain evidence="2">TA4-1</strain>
    </source>
</reference>
<dbReference type="Proteomes" id="UP001333996">
    <property type="component" value="Unassembled WGS sequence"/>
</dbReference>
<evidence type="ECO:0000313" key="2">
    <source>
        <dbReference type="EMBL" id="MED7825353.1"/>
    </source>
</evidence>
<accession>A0ABU7FNG2</accession>
<evidence type="ECO:0000313" key="3">
    <source>
        <dbReference type="Proteomes" id="UP001333996"/>
    </source>
</evidence>
<sequence length="46" mass="5145">MRRQGAYPEQRGGPDGRVKLPAKGVYHDNKLTAPYWQSTAADALSW</sequence>
<comment type="caution">
    <text evidence="2">The sequence shown here is derived from an EMBL/GenBank/DDBJ whole genome shotgun (WGS) entry which is preliminary data.</text>
</comment>
<gene>
    <name evidence="2" type="ORF">VXC91_26030</name>
</gene>
<evidence type="ECO:0000256" key="1">
    <source>
        <dbReference type="SAM" id="MobiDB-lite"/>
    </source>
</evidence>
<organism evidence="2 3">
    <name type="scientific">Streptomyces chiangmaiensis</name>
    <dbReference type="NCBI Taxonomy" id="766497"/>
    <lineage>
        <taxon>Bacteria</taxon>
        <taxon>Bacillati</taxon>
        <taxon>Actinomycetota</taxon>
        <taxon>Actinomycetes</taxon>
        <taxon>Kitasatosporales</taxon>
        <taxon>Streptomycetaceae</taxon>
        <taxon>Streptomyces</taxon>
    </lineage>
</organism>
<proteinExistence type="predicted"/>
<feature type="region of interest" description="Disordered" evidence="1">
    <location>
        <begin position="1"/>
        <end position="21"/>
    </location>
</feature>
<dbReference type="RefSeq" id="WP_329509766.1">
    <property type="nucleotide sequence ID" value="NZ_BAAAYZ010000116.1"/>
</dbReference>